<dbReference type="RefSeq" id="WP_118591708.1">
    <property type="nucleotide sequence ID" value="NZ_JADNLD010000029.1"/>
</dbReference>
<keyword evidence="1" id="KW-0812">Transmembrane</keyword>
<keyword evidence="1" id="KW-1133">Transmembrane helix</keyword>
<dbReference type="AlphaFoldDB" id="A0A3R6GPF2"/>
<reference evidence="2 5" key="2">
    <citation type="submission" date="2019-10" db="EMBL/GenBank/DDBJ databases">
        <title>Roseburia spp. ameliorate alcoholic fatty liver via restoration of gut barrier function.</title>
        <authorList>
            <person name="Seo B."/>
            <person name="Ko G."/>
        </authorList>
    </citation>
    <scope>NUCLEOTIDE SEQUENCE [LARGE SCALE GENOMIC DNA]</scope>
    <source>
        <strain evidence="2 5">SNUG30017</strain>
    </source>
</reference>
<name>A0A3R6GPF2_9FIRM</name>
<gene>
    <name evidence="3" type="ORF">DW927_11915</name>
    <name evidence="2" type="ORF">GCK47_17280</name>
</gene>
<dbReference type="EMBL" id="WGGT01000033">
    <property type="protein sequence ID" value="MVQ47386.1"/>
    <property type="molecule type" value="Genomic_DNA"/>
</dbReference>
<feature type="transmembrane region" description="Helical" evidence="1">
    <location>
        <begin position="105"/>
        <end position="128"/>
    </location>
</feature>
<evidence type="ECO:0000256" key="1">
    <source>
        <dbReference type="SAM" id="Phobius"/>
    </source>
</evidence>
<comment type="caution">
    <text evidence="3">The sequence shown here is derived from an EMBL/GenBank/DDBJ whole genome shotgun (WGS) entry which is preliminary data.</text>
</comment>
<protein>
    <recommendedName>
        <fullName evidence="6">DUF3592 domain-containing protein</fullName>
    </recommendedName>
</protein>
<organism evidence="3 4">
    <name type="scientific">Roseburia intestinalis</name>
    <dbReference type="NCBI Taxonomy" id="166486"/>
    <lineage>
        <taxon>Bacteria</taxon>
        <taxon>Bacillati</taxon>
        <taxon>Bacillota</taxon>
        <taxon>Clostridia</taxon>
        <taxon>Lachnospirales</taxon>
        <taxon>Lachnospiraceae</taxon>
        <taxon>Roseburia</taxon>
    </lineage>
</organism>
<evidence type="ECO:0000313" key="2">
    <source>
        <dbReference type="EMBL" id="MVQ47386.1"/>
    </source>
</evidence>
<accession>A0A3R6GPF2</accession>
<evidence type="ECO:0000313" key="3">
    <source>
        <dbReference type="EMBL" id="RHA66239.1"/>
    </source>
</evidence>
<reference evidence="3 4" key="1">
    <citation type="submission" date="2018-08" db="EMBL/GenBank/DDBJ databases">
        <title>A genome reference for cultivated species of the human gut microbiota.</title>
        <authorList>
            <person name="Zou Y."/>
            <person name="Xue W."/>
            <person name="Luo G."/>
        </authorList>
    </citation>
    <scope>NUCLEOTIDE SEQUENCE [LARGE SCALE GENOMIC DNA]</scope>
    <source>
        <strain evidence="3 4">AM43-11</strain>
    </source>
</reference>
<dbReference type="Proteomes" id="UP000479531">
    <property type="component" value="Unassembled WGS sequence"/>
</dbReference>
<feature type="transmembrane region" description="Helical" evidence="1">
    <location>
        <begin position="6"/>
        <end position="21"/>
    </location>
</feature>
<sequence length="130" mass="14678">MIDRIFVCFIGMVMAAIGINMEKKKIQEIKNGVVTKATVIDYSMNLDNSYKELYEYEVGKFLVRAYSKNSSTNIGKIKGKKSYVVYDKKYPEKVQGLFDLASMSILFLIQILVGAGLITMGTFLWSYISG</sequence>
<proteinExistence type="predicted"/>
<evidence type="ECO:0008006" key="6">
    <source>
        <dbReference type="Google" id="ProtNLM"/>
    </source>
</evidence>
<evidence type="ECO:0000313" key="5">
    <source>
        <dbReference type="Proteomes" id="UP000479531"/>
    </source>
</evidence>
<keyword evidence="1" id="KW-0472">Membrane</keyword>
<dbReference type="Proteomes" id="UP000284465">
    <property type="component" value="Unassembled WGS sequence"/>
</dbReference>
<evidence type="ECO:0000313" key="4">
    <source>
        <dbReference type="Proteomes" id="UP000284465"/>
    </source>
</evidence>
<dbReference type="EMBL" id="QSFP01000013">
    <property type="protein sequence ID" value="RHA66239.1"/>
    <property type="molecule type" value="Genomic_DNA"/>
</dbReference>